<feature type="region of interest" description="Disordered" evidence="5">
    <location>
        <begin position="1578"/>
        <end position="1604"/>
    </location>
</feature>
<dbReference type="InterPro" id="IPR036852">
    <property type="entry name" value="Peptidase_S8/S53_dom_sf"/>
</dbReference>
<evidence type="ECO:0000256" key="5">
    <source>
        <dbReference type="SAM" id="MobiDB-lite"/>
    </source>
</evidence>
<dbReference type="Gene3D" id="3.20.20.80">
    <property type="entry name" value="Glycosidases"/>
    <property type="match status" value="1"/>
</dbReference>
<dbReference type="GO" id="GO:0004252">
    <property type="term" value="F:serine-type endopeptidase activity"/>
    <property type="evidence" value="ECO:0007669"/>
    <property type="project" value="UniProtKB-UniRule"/>
</dbReference>
<dbReference type="Proteomes" id="UP001303160">
    <property type="component" value="Unassembled WGS sequence"/>
</dbReference>
<name>A0AAN7ATD6_9PEZI</name>
<sequence>MWLSALLAVLLGCVQVQAKAVFAHFMVENGKLWSVDQWKVDIRLAQAAHIDGFALNIRADDKTLGTSLSKAFEAADDLGFKMIFSYDYAGGGPWSANTVVSMTLLYSGYGSYYIDDQGRPVVSTFEGPAQAGDWEGIIKKTNAAFIPDWSSLGAKAALDAAPCVPHGLFSWAPWPWGNTNGNTYVDASYIEFIEAAEKSCSSNLQYMMPASPWFYTNLPGYNKNWLWRGDDLWFDRWEQIRFINPDYVQIISWNDFGESHHIGPLYVEGDSYEAFTVGKAPFNYALDMPHDGWRELLPFTIDLYKTGVATITQEKLVAWYRVTPKNALCDDGWTTGNTASQLQFEFTPQDVVQDKIFYSALLASSQAVTVTVGGVNLGAAWTKTPSGGAGIYHGSVAFGANTGAVVVTVGSMTVNKRPIKTSCDDTNGYTNWNAFVASTTGAVVSKTVNSTQWVCIEGTAAAGFDELCAFTCKYGYCPVGACLCTKMGPGNKLPGPDTPGFGTVGFPAEGRSASYGGLCSFACNYGFGCPNAYCDTAEHDLVIPNVSPFTPDACTSGVGEGSLGGLCGFSCNFGFCPIHSCTCTSTGPLHVPPRQSDTVTGEADPSVDERIFGPLCEFACSRGYCPQGVCVQTKTDDDNPYKNVNPAYIGSRVYEYPTAACESPCVLVLPPSGLPSTTTIRLPSYVTSFEVGSTTTTVTLYPSDIVTDRISFSNINITGSMTEGAVFPKCTSMKPDAVPIMLSYVSNSKTTVTIRQVELPPWPQITQGPPDKWTSTCGGWVTGTITNDDDDSTILYVPKTTTTTSTPIPTYTNGVFPPSRIEPIVEPIDKQCRNNQCPPQKEDDDNDHVVVKIKCDELWFFIFCIDTKDIKVFGWKFTFPKSVIGPGPPPPLRILPVGWAFVHPPDFPHWPKITVGPGLTYPDKPTDCDNNKLEVPVEMYTRSFGLSVSSGVTVTTTTRTITETAHETGCPVPQYTTTAACGLGSGNSKRQAAAFSDMAPPVATAALANAAGHAYALVARNDNDWADDMADGCQQKRSAAIFFKDRASSNDILDVSLRLQQSGLDHHHFEHHSVGTIFIYVEGIPISLKDKIAVMFGVGDYLPTWDKPSQSARDAGSAPELARNRTNLDKRLIDNPSVDNIDSWHRSLVSSYPGQEWDVEGDGSEHFYYHDGILGEGQYIYNMDEGVDDNEIDLVAANIDRFDAEHSIYNGEPSEDFEHGTQVALYAIGHTLGIAPRATLVHMAFDRTMDGDAPDGGDEVELVRLLSMIKHIESNQREGKCVINMSMLFKVPPYRDGLPNEEWQDRFLQMLVHLEDELQCVLVASAGNDDQLYYANMAVPALWYFTGALPNLVVVGAASKHGIRARLSVPWYDAEKDDEDDEGMIYAPGLNLYRHGIEFLHGTSMAAPMVSGLIAYLRALPSPFADDLRNPVFAVKMMKYLSRKVRVIDNAGSIDVSTEEEGTRRRIIWNGNVKDENCLVGYGKEFKSDEAKVVCGAVNNGLPDPGNTDNWDPNYDVTDDLLNGGSSNRGAITWHSGSVSPTCTANCGTLCTGYYCVPRPTGSPPDFSDPVNAVVTKTTSTKTTKPTSTTTKATSTAPAPTPLTRGPINCFDEVDFPGHADIQSKDQDTFSVEFSGFELGTVGPGDAPIRLRRTDRHRVNYDYRVEWLAGCVTTVERQSFQFPLGLASPYTAYLLVREDYTKCNNGGVGGSTRAGCLVYTFEGGRGDEGTDPCANFNCAGCGSPFDPSACQSCCRGSRLAVPVPLSQYPPSNHSHYVAGENGGVVISDLTGTANLGEKKRRGTRRMRGRRE</sequence>
<dbReference type="Gene3D" id="3.40.50.200">
    <property type="entry name" value="Peptidase S8/S53 domain"/>
    <property type="match status" value="1"/>
</dbReference>
<feature type="region of interest" description="Disordered" evidence="5">
    <location>
        <begin position="1790"/>
        <end position="1811"/>
    </location>
</feature>
<evidence type="ECO:0000313" key="9">
    <source>
        <dbReference type="Proteomes" id="UP001303160"/>
    </source>
</evidence>
<dbReference type="GO" id="GO:0051118">
    <property type="term" value="F:glucan endo-1,3-alpha-glucosidase activity"/>
    <property type="evidence" value="ECO:0007669"/>
    <property type="project" value="InterPro"/>
</dbReference>
<keyword evidence="2 4" id="KW-0378">Hydrolase</keyword>
<reference evidence="8" key="1">
    <citation type="journal article" date="2023" name="Mol. Phylogenet. Evol.">
        <title>Genome-scale phylogeny and comparative genomics of the fungal order Sordariales.</title>
        <authorList>
            <person name="Hensen N."/>
            <person name="Bonometti L."/>
            <person name="Westerberg I."/>
            <person name="Brannstrom I.O."/>
            <person name="Guillou S."/>
            <person name="Cros-Aarteil S."/>
            <person name="Calhoun S."/>
            <person name="Haridas S."/>
            <person name="Kuo A."/>
            <person name="Mondo S."/>
            <person name="Pangilinan J."/>
            <person name="Riley R."/>
            <person name="LaButti K."/>
            <person name="Andreopoulos B."/>
            <person name="Lipzen A."/>
            <person name="Chen C."/>
            <person name="Yan M."/>
            <person name="Daum C."/>
            <person name="Ng V."/>
            <person name="Clum A."/>
            <person name="Steindorff A."/>
            <person name="Ohm R.A."/>
            <person name="Martin F."/>
            <person name="Silar P."/>
            <person name="Natvig D.O."/>
            <person name="Lalanne C."/>
            <person name="Gautier V."/>
            <person name="Ament-Velasquez S.L."/>
            <person name="Kruys A."/>
            <person name="Hutchinson M.I."/>
            <person name="Powell A.J."/>
            <person name="Barry K."/>
            <person name="Miller A.N."/>
            <person name="Grigoriev I.V."/>
            <person name="Debuchy R."/>
            <person name="Gladieux P."/>
            <person name="Hiltunen Thoren M."/>
            <person name="Johannesson H."/>
        </authorList>
    </citation>
    <scope>NUCLEOTIDE SEQUENCE</scope>
    <source>
        <strain evidence="8">CBS 315.58</strain>
    </source>
</reference>
<evidence type="ECO:0000256" key="1">
    <source>
        <dbReference type="ARBA" id="ARBA00022670"/>
    </source>
</evidence>
<gene>
    <name evidence="8" type="ORF">QBC40DRAFT_257598</name>
</gene>
<dbReference type="CDD" id="cd00306">
    <property type="entry name" value="Peptidases_S8_S53"/>
    <property type="match status" value="1"/>
</dbReference>
<evidence type="ECO:0000256" key="3">
    <source>
        <dbReference type="ARBA" id="ARBA00022825"/>
    </source>
</evidence>
<dbReference type="CDD" id="cd11577">
    <property type="entry name" value="GH71"/>
    <property type="match status" value="1"/>
</dbReference>
<feature type="active site" description="Charge relay system" evidence="4">
    <location>
        <position position="1404"/>
    </location>
</feature>
<feature type="signal peptide" evidence="6">
    <location>
        <begin position="1"/>
        <end position="18"/>
    </location>
</feature>
<dbReference type="InterPro" id="IPR015500">
    <property type="entry name" value="Peptidase_S8_subtilisin-rel"/>
</dbReference>
<feature type="compositionally biased region" description="Basic residues" evidence="5">
    <location>
        <begin position="1798"/>
        <end position="1811"/>
    </location>
</feature>
<evidence type="ECO:0000256" key="4">
    <source>
        <dbReference type="PROSITE-ProRule" id="PRU01240"/>
    </source>
</evidence>
<keyword evidence="9" id="KW-1185">Reference proteome</keyword>
<evidence type="ECO:0000256" key="2">
    <source>
        <dbReference type="ARBA" id="ARBA00022801"/>
    </source>
</evidence>
<evidence type="ECO:0000313" key="8">
    <source>
        <dbReference type="EMBL" id="KAK4196840.1"/>
    </source>
</evidence>
<accession>A0AAN7ATD6</accession>
<feature type="active site" description="Charge relay system" evidence="4">
    <location>
        <position position="1219"/>
    </location>
</feature>
<dbReference type="EMBL" id="MU863975">
    <property type="protein sequence ID" value="KAK4196840.1"/>
    <property type="molecule type" value="Genomic_DNA"/>
</dbReference>
<dbReference type="GO" id="GO:0006508">
    <property type="term" value="P:proteolysis"/>
    <property type="evidence" value="ECO:0007669"/>
    <property type="project" value="UniProtKB-KW"/>
</dbReference>
<feature type="domain" description="Peptidase S8/S53" evidence="7">
    <location>
        <begin position="1177"/>
        <end position="1419"/>
    </location>
</feature>
<reference evidence="8" key="2">
    <citation type="submission" date="2023-05" db="EMBL/GenBank/DDBJ databases">
        <authorList>
            <consortium name="Lawrence Berkeley National Laboratory"/>
            <person name="Steindorff A."/>
            <person name="Hensen N."/>
            <person name="Bonometti L."/>
            <person name="Westerberg I."/>
            <person name="Brannstrom I.O."/>
            <person name="Guillou S."/>
            <person name="Cros-Aarteil S."/>
            <person name="Calhoun S."/>
            <person name="Haridas S."/>
            <person name="Kuo A."/>
            <person name="Mondo S."/>
            <person name="Pangilinan J."/>
            <person name="Riley R."/>
            <person name="Labutti K."/>
            <person name="Andreopoulos B."/>
            <person name="Lipzen A."/>
            <person name="Chen C."/>
            <person name="Yanf M."/>
            <person name="Daum C."/>
            <person name="Ng V."/>
            <person name="Clum A."/>
            <person name="Ohm R."/>
            <person name="Martin F."/>
            <person name="Silar P."/>
            <person name="Natvig D."/>
            <person name="Lalanne C."/>
            <person name="Gautier V."/>
            <person name="Ament-Velasquez S.L."/>
            <person name="Kruys A."/>
            <person name="Hutchinson M.I."/>
            <person name="Powell A.J."/>
            <person name="Barry K."/>
            <person name="Miller A.N."/>
            <person name="Grigoriev I.V."/>
            <person name="Debuchy R."/>
            <person name="Gladieux P."/>
            <person name="Thoren M.H."/>
            <person name="Johannesson H."/>
        </authorList>
    </citation>
    <scope>NUCLEOTIDE SEQUENCE</scope>
    <source>
        <strain evidence="8">CBS 315.58</strain>
    </source>
</reference>
<evidence type="ECO:0000256" key="6">
    <source>
        <dbReference type="SAM" id="SignalP"/>
    </source>
</evidence>
<feature type="compositionally biased region" description="Low complexity" evidence="5">
    <location>
        <begin position="1578"/>
        <end position="1598"/>
    </location>
</feature>
<feature type="active site" description="Charge relay system" evidence="4">
    <location>
        <position position="1184"/>
    </location>
</feature>
<dbReference type="PROSITE" id="PS00138">
    <property type="entry name" value="SUBTILASE_SER"/>
    <property type="match status" value="1"/>
</dbReference>
<dbReference type="PROSITE" id="PS51892">
    <property type="entry name" value="SUBTILASE"/>
    <property type="match status" value="1"/>
</dbReference>
<dbReference type="SUPFAM" id="SSF52743">
    <property type="entry name" value="Subtilisin-like"/>
    <property type="match status" value="1"/>
</dbReference>
<dbReference type="Pfam" id="PF03659">
    <property type="entry name" value="Glyco_hydro_71"/>
    <property type="match status" value="1"/>
</dbReference>
<dbReference type="PRINTS" id="PR00723">
    <property type="entry name" value="SUBTILISIN"/>
</dbReference>
<comment type="similarity">
    <text evidence="4">Belongs to the peptidase S8 family.</text>
</comment>
<comment type="caution">
    <text evidence="8">The sequence shown here is derived from an EMBL/GenBank/DDBJ whole genome shotgun (WGS) entry which is preliminary data.</text>
</comment>
<organism evidence="8 9">
    <name type="scientific">Triangularia verruculosa</name>
    <dbReference type="NCBI Taxonomy" id="2587418"/>
    <lineage>
        <taxon>Eukaryota</taxon>
        <taxon>Fungi</taxon>
        <taxon>Dikarya</taxon>
        <taxon>Ascomycota</taxon>
        <taxon>Pezizomycotina</taxon>
        <taxon>Sordariomycetes</taxon>
        <taxon>Sordariomycetidae</taxon>
        <taxon>Sordariales</taxon>
        <taxon>Podosporaceae</taxon>
        <taxon>Triangularia</taxon>
    </lineage>
</organism>
<dbReference type="InterPro" id="IPR005197">
    <property type="entry name" value="Glyco_hydro_71"/>
</dbReference>
<protein>
    <submittedName>
        <fullName evidence="8">Glycosyl hydrolase family 71-domain-containing protein</fullName>
    </submittedName>
</protein>
<evidence type="ECO:0000259" key="7">
    <source>
        <dbReference type="Pfam" id="PF00082"/>
    </source>
</evidence>
<feature type="chain" id="PRO_5042890144" evidence="6">
    <location>
        <begin position="19"/>
        <end position="1811"/>
    </location>
</feature>
<keyword evidence="1 4" id="KW-0645">Protease</keyword>
<dbReference type="Pfam" id="PF00082">
    <property type="entry name" value="Peptidase_S8"/>
    <property type="match status" value="1"/>
</dbReference>
<dbReference type="InterPro" id="IPR023828">
    <property type="entry name" value="Peptidase_S8_Ser-AS"/>
</dbReference>
<keyword evidence="6" id="KW-0732">Signal</keyword>
<keyword evidence="3 4" id="KW-0720">Serine protease</keyword>
<proteinExistence type="inferred from homology"/>
<dbReference type="InterPro" id="IPR000209">
    <property type="entry name" value="Peptidase_S8/S53_dom"/>
</dbReference>